<keyword evidence="2" id="KW-1185">Reference proteome</keyword>
<evidence type="ECO:0000313" key="1">
    <source>
        <dbReference type="EMBL" id="CAG8520473.1"/>
    </source>
</evidence>
<protein>
    <submittedName>
        <fullName evidence="1">409_t:CDS:1</fullName>
    </submittedName>
</protein>
<dbReference type="Proteomes" id="UP000789920">
    <property type="component" value="Unassembled WGS sequence"/>
</dbReference>
<proteinExistence type="predicted"/>
<evidence type="ECO:0000313" key="2">
    <source>
        <dbReference type="Proteomes" id="UP000789920"/>
    </source>
</evidence>
<feature type="non-terminal residue" evidence="1">
    <location>
        <position position="540"/>
    </location>
</feature>
<comment type="caution">
    <text evidence="1">The sequence shown here is derived from an EMBL/GenBank/DDBJ whole genome shotgun (WGS) entry which is preliminary data.</text>
</comment>
<sequence length="540" mass="60096">MSGQNHSHTPYTYDPSYVSTTNTAASSTGDLSQSYYGYDYSAYSSNVPYQSSTNTNVYDGYDYSTYGSSNYYYPTTGASSTPKASTAAVVEAPPAIVNTVSMSSNSSKTGIIHQERGISSGIHQPKDDIVSGHLDMQSGINKQSTSKKKPKTIIRAAGGEIWEDPTLLEWDINDFRLFCGDLGNEVTDDILYKAFSKYPSIQKAKVIRDKRTNKSKGYGFVSFKDADEFVKAWKEMNGKYVGNRPIKLRKSVISRQFREMPRARIEGLLASFPKLTSAGQQHTTIETEHVRYVYQPLDELYMVLITNRQSNILQDIDTLHLFARVVSDVCHSTDEREILRNSFELLSAFDEIVSLGYRENVNLAQNKEQEAKEELKRRAKQLEMQKKEMLKRGSGTSFGSSFGQSINRPSSYAEPQVQTSFEEGIRSTYSSSPTPTPSKAKGMQLGRKQKGADLFEAVKNEVGFDDVSEKASVKGTSIPKVPVESVHLSITEKISLQANRDGGLENLEVKGDLELTISDPNMTRIKISVRAVDDGNLQLK</sequence>
<dbReference type="EMBL" id="CAJVQC010003012">
    <property type="protein sequence ID" value="CAG8520473.1"/>
    <property type="molecule type" value="Genomic_DNA"/>
</dbReference>
<organism evidence="1 2">
    <name type="scientific">Racocetra persica</name>
    <dbReference type="NCBI Taxonomy" id="160502"/>
    <lineage>
        <taxon>Eukaryota</taxon>
        <taxon>Fungi</taxon>
        <taxon>Fungi incertae sedis</taxon>
        <taxon>Mucoromycota</taxon>
        <taxon>Glomeromycotina</taxon>
        <taxon>Glomeromycetes</taxon>
        <taxon>Diversisporales</taxon>
        <taxon>Gigasporaceae</taxon>
        <taxon>Racocetra</taxon>
    </lineage>
</organism>
<gene>
    <name evidence="1" type="ORF">RPERSI_LOCUS2678</name>
</gene>
<reference evidence="1" key="1">
    <citation type="submission" date="2021-06" db="EMBL/GenBank/DDBJ databases">
        <authorList>
            <person name="Kallberg Y."/>
            <person name="Tangrot J."/>
            <person name="Rosling A."/>
        </authorList>
    </citation>
    <scope>NUCLEOTIDE SEQUENCE</scope>
    <source>
        <strain evidence="1">MA461A</strain>
    </source>
</reference>
<name>A0ACA9LBJ4_9GLOM</name>
<accession>A0ACA9LBJ4</accession>